<reference evidence="2 3" key="1">
    <citation type="submission" date="2018-11" db="EMBL/GenBank/DDBJ databases">
        <title>Genomic Encyclopedia of Type Strains, Phase IV (KMG-IV): sequencing the most valuable type-strain genomes for metagenomic binning, comparative biology and taxonomic classification.</title>
        <authorList>
            <person name="Goeker M."/>
        </authorList>
    </citation>
    <scope>NUCLEOTIDE SEQUENCE [LARGE SCALE GENOMIC DNA]</scope>
    <source>
        <strain evidence="2 3">DSM 18090</strain>
    </source>
</reference>
<evidence type="ECO:0000313" key="2">
    <source>
        <dbReference type="EMBL" id="RPF55281.1"/>
    </source>
</evidence>
<comment type="caution">
    <text evidence="2">The sequence shown here is derived from an EMBL/GenBank/DDBJ whole genome shotgun (WGS) entry which is preliminary data.</text>
</comment>
<proteinExistence type="predicted"/>
<name>A0A3N5CDS0_9BACI</name>
<feature type="domain" description="DUF1541" evidence="1">
    <location>
        <begin position="60"/>
        <end position="111"/>
    </location>
</feature>
<dbReference type="InterPro" id="IPR011438">
    <property type="entry name" value="DUF1541"/>
</dbReference>
<organism evidence="2 3">
    <name type="scientific">Aquisalibacillus elongatus</name>
    <dbReference type="NCBI Taxonomy" id="485577"/>
    <lineage>
        <taxon>Bacteria</taxon>
        <taxon>Bacillati</taxon>
        <taxon>Bacillota</taxon>
        <taxon>Bacilli</taxon>
        <taxon>Bacillales</taxon>
        <taxon>Bacillaceae</taxon>
        <taxon>Aquisalibacillus</taxon>
    </lineage>
</organism>
<protein>
    <submittedName>
        <fullName evidence="2">Uncharacterized protein DUF1541</fullName>
    </submittedName>
</protein>
<evidence type="ECO:0000259" key="1">
    <source>
        <dbReference type="Pfam" id="PF07563"/>
    </source>
</evidence>
<dbReference type="AlphaFoldDB" id="A0A3N5CDS0"/>
<evidence type="ECO:0000313" key="3">
    <source>
        <dbReference type="Proteomes" id="UP000276443"/>
    </source>
</evidence>
<gene>
    <name evidence="2" type="ORF">EDC24_0152</name>
</gene>
<dbReference type="EMBL" id="RKRF01000007">
    <property type="protein sequence ID" value="RPF55281.1"/>
    <property type="molecule type" value="Genomic_DNA"/>
</dbReference>
<keyword evidence="3" id="KW-1185">Reference proteome</keyword>
<feature type="domain" description="DUF1541" evidence="1">
    <location>
        <begin position="123"/>
        <end position="173"/>
    </location>
</feature>
<sequence length="180" mass="20323">MKKQDVLIITLLFIVFFVFYMTTNPHYGDAAAMHHMDMVYRGSPEVPSDLEVATDPSFEVGERVVSRADHMVGMMDGIEVTIVGAFDTVAYATTYTSTNSGMLVENHKWIVREEIVEKGDLEDGMEVQTTAEHMKGMRNAVHTIDYAIPTTVYMVDFELPNGVQVTNHKWVIEEELEAIE</sequence>
<accession>A0A3N5CDS0</accession>
<dbReference type="OrthoDB" id="1701949at2"/>
<dbReference type="RefSeq" id="WP_124218959.1">
    <property type="nucleotide sequence ID" value="NZ_RKRF01000007.1"/>
</dbReference>
<dbReference type="Gene3D" id="2.30.30.1210">
    <property type="entry name" value="Domain of unknown function DUF1541"/>
    <property type="match status" value="1"/>
</dbReference>
<dbReference type="Pfam" id="PF07563">
    <property type="entry name" value="DUF1541"/>
    <property type="match status" value="2"/>
</dbReference>
<dbReference type="Proteomes" id="UP000276443">
    <property type="component" value="Unassembled WGS sequence"/>
</dbReference>